<organism evidence="2 3">
    <name type="scientific">Sphingobacterium zhuxiongii</name>
    <dbReference type="NCBI Taxonomy" id="2662364"/>
    <lineage>
        <taxon>Bacteria</taxon>
        <taxon>Pseudomonadati</taxon>
        <taxon>Bacteroidota</taxon>
        <taxon>Sphingobacteriia</taxon>
        <taxon>Sphingobacteriales</taxon>
        <taxon>Sphingobacteriaceae</taxon>
        <taxon>Sphingobacterium</taxon>
    </lineage>
</organism>
<sequence>MKNKIVTSIKEWFPHCVPSETDATEYMLLQCVADYCIACFGGQQEDHLKAKEAIHIISILYYNGSLHERNAIENEFLERISHAESPASLRQHIDFLPKELRPVYMKTILEN</sequence>
<protein>
    <recommendedName>
        <fullName evidence="1">DUF7674 domain-containing protein</fullName>
    </recommendedName>
</protein>
<dbReference type="Pfam" id="PF24722">
    <property type="entry name" value="DUF7674"/>
    <property type="match status" value="1"/>
</dbReference>
<dbReference type="RefSeq" id="WP_153511126.1">
    <property type="nucleotide sequence ID" value="NZ_CP045652.1"/>
</dbReference>
<accession>A0A5Q0Q9Y2</accession>
<name>A0A5Q0Q9Y2_9SPHI</name>
<reference evidence="2 3" key="1">
    <citation type="submission" date="2019-10" db="EMBL/GenBank/DDBJ databases">
        <authorList>
            <person name="Dong K."/>
        </authorList>
    </citation>
    <scope>NUCLEOTIDE SEQUENCE [LARGE SCALE GENOMIC DNA]</scope>
    <source>
        <strain evidence="3">dk4302</strain>
    </source>
</reference>
<evidence type="ECO:0000313" key="2">
    <source>
        <dbReference type="EMBL" id="QGA26353.1"/>
    </source>
</evidence>
<dbReference type="EMBL" id="CP045652">
    <property type="protein sequence ID" value="QGA26353.1"/>
    <property type="molecule type" value="Genomic_DNA"/>
</dbReference>
<evidence type="ECO:0000313" key="3">
    <source>
        <dbReference type="Proteomes" id="UP000326921"/>
    </source>
</evidence>
<dbReference type="Proteomes" id="UP000326921">
    <property type="component" value="Chromosome"/>
</dbReference>
<dbReference type="KEGG" id="sphe:GFH32_08430"/>
<gene>
    <name evidence="2" type="ORF">GFH32_08430</name>
</gene>
<dbReference type="AlphaFoldDB" id="A0A5Q0Q9Y2"/>
<keyword evidence="3" id="KW-1185">Reference proteome</keyword>
<evidence type="ECO:0000259" key="1">
    <source>
        <dbReference type="Pfam" id="PF24722"/>
    </source>
</evidence>
<feature type="domain" description="DUF7674" evidence="1">
    <location>
        <begin position="8"/>
        <end position="107"/>
    </location>
</feature>
<proteinExistence type="predicted"/>
<dbReference type="InterPro" id="IPR056091">
    <property type="entry name" value="DUF7674"/>
</dbReference>